<dbReference type="EMBL" id="ML996689">
    <property type="protein sequence ID" value="KAF2403836.1"/>
    <property type="molecule type" value="Genomic_DNA"/>
</dbReference>
<dbReference type="CDD" id="cd12148">
    <property type="entry name" value="fungal_TF_MHR"/>
    <property type="match status" value="1"/>
</dbReference>
<proteinExistence type="predicted"/>
<dbReference type="GO" id="GO:0005634">
    <property type="term" value="C:nucleus"/>
    <property type="evidence" value="ECO:0007669"/>
    <property type="project" value="UniProtKB-SubCell"/>
</dbReference>
<evidence type="ECO:0000256" key="3">
    <source>
        <dbReference type="ARBA" id="ARBA00022833"/>
    </source>
</evidence>
<dbReference type="GO" id="GO:0000981">
    <property type="term" value="F:DNA-binding transcription factor activity, RNA polymerase II-specific"/>
    <property type="evidence" value="ECO:0007669"/>
    <property type="project" value="InterPro"/>
</dbReference>
<evidence type="ECO:0000256" key="1">
    <source>
        <dbReference type="ARBA" id="ARBA00004123"/>
    </source>
</evidence>
<dbReference type="AlphaFoldDB" id="A0A6G1I6T7"/>
<dbReference type="InterPro" id="IPR052202">
    <property type="entry name" value="Yeast_MetPath_Reg"/>
</dbReference>
<dbReference type="Pfam" id="PF00172">
    <property type="entry name" value="Zn_clus"/>
    <property type="match status" value="1"/>
</dbReference>
<dbReference type="InterPro" id="IPR036864">
    <property type="entry name" value="Zn2-C6_fun-type_DNA-bd_sf"/>
</dbReference>
<feature type="region of interest" description="Disordered" evidence="8">
    <location>
        <begin position="807"/>
        <end position="833"/>
    </location>
</feature>
<evidence type="ECO:0000313" key="10">
    <source>
        <dbReference type="EMBL" id="KAF2403836.1"/>
    </source>
</evidence>
<dbReference type="GO" id="GO:0008270">
    <property type="term" value="F:zinc ion binding"/>
    <property type="evidence" value="ECO:0007669"/>
    <property type="project" value="InterPro"/>
</dbReference>
<feature type="compositionally biased region" description="Pro residues" evidence="8">
    <location>
        <begin position="1"/>
        <end position="11"/>
    </location>
</feature>
<feature type="compositionally biased region" description="Basic and acidic residues" evidence="8">
    <location>
        <begin position="347"/>
        <end position="359"/>
    </location>
</feature>
<feature type="compositionally biased region" description="Polar residues" evidence="8">
    <location>
        <begin position="25"/>
        <end position="34"/>
    </location>
</feature>
<evidence type="ECO:0000256" key="2">
    <source>
        <dbReference type="ARBA" id="ARBA00022723"/>
    </source>
</evidence>
<dbReference type="GO" id="GO:0043565">
    <property type="term" value="F:sequence-specific DNA binding"/>
    <property type="evidence" value="ECO:0007669"/>
    <property type="project" value="TreeGrafter"/>
</dbReference>
<dbReference type="Gene3D" id="4.10.240.10">
    <property type="entry name" value="Zn(2)-C6 fungal-type DNA-binding domain"/>
    <property type="match status" value="1"/>
</dbReference>
<dbReference type="PANTHER" id="PTHR47782">
    <property type="entry name" value="ZN(II)2CYS6 TRANSCRIPTION FACTOR (EUROFUNG)-RELATED"/>
    <property type="match status" value="1"/>
</dbReference>
<evidence type="ECO:0000256" key="6">
    <source>
        <dbReference type="ARBA" id="ARBA00023163"/>
    </source>
</evidence>
<evidence type="ECO:0000259" key="9">
    <source>
        <dbReference type="PROSITE" id="PS50048"/>
    </source>
</evidence>
<dbReference type="CDD" id="cd14723">
    <property type="entry name" value="ZIP_Ppr1"/>
    <property type="match status" value="1"/>
</dbReference>
<gene>
    <name evidence="10" type="ORF">EJ06DRAFT_546949</name>
</gene>
<keyword evidence="7" id="KW-0539">Nucleus</keyword>
<keyword evidence="5" id="KW-0238">DNA-binding</keyword>
<comment type="subcellular location">
    <subcellularLocation>
        <location evidence="1">Nucleus</location>
    </subcellularLocation>
</comment>
<dbReference type="Proteomes" id="UP000799640">
    <property type="component" value="Unassembled WGS sequence"/>
</dbReference>
<dbReference type="GO" id="GO:0045944">
    <property type="term" value="P:positive regulation of transcription by RNA polymerase II"/>
    <property type="evidence" value="ECO:0007669"/>
    <property type="project" value="TreeGrafter"/>
</dbReference>
<dbReference type="SMART" id="SM00066">
    <property type="entry name" value="GAL4"/>
    <property type="match status" value="1"/>
</dbReference>
<dbReference type="CDD" id="cd00067">
    <property type="entry name" value="GAL4"/>
    <property type="match status" value="1"/>
</dbReference>
<dbReference type="InterPro" id="IPR007219">
    <property type="entry name" value="XnlR_reg_dom"/>
</dbReference>
<keyword evidence="2" id="KW-0479">Metal-binding</keyword>
<protein>
    <recommendedName>
        <fullName evidence="9">Zn(2)-C6 fungal-type domain-containing protein</fullName>
    </recommendedName>
</protein>
<accession>A0A6G1I6T7</accession>
<evidence type="ECO:0000313" key="11">
    <source>
        <dbReference type="Proteomes" id="UP000799640"/>
    </source>
</evidence>
<evidence type="ECO:0000256" key="4">
    <source>
        <dbReference type="ARBA" id="ARBA00023015"/>
    </source>
</evidence>
<dbReference type="PROSITE" id="PS50048">
    <property type="entry name" value="ZN2_CY6_FUNGAL_2"/>
    <property type="match status" value="1"/>
</dbReference>
<feature type="region of interest" description="Disordered" evidence="8">
    <location>
        <begin position="1"/>
        <end position="51"/>
    </location>
</feature>
<evidence type="ECO:0000256" key="5">
    <source>
        <dbReference type="ARBA" id="ARBA00023125"/>
    </source>
</evidence>
<feature type="region of interest" description="Disordered" evidence="8">
    <location>
        <begin position="158"/>
        <end position="179"/>
    </location>
</feature>
<keyword evidence="3" id="KW-0862">Zinc</keyword>
<name>A0A6G1I6T7_9PEZI</name>
<dbReference type="PROSITE" id="PS00463">
    <property type="entry name" value="ZN2_CY6_FUNGAL_1"/>
    <property type="match status" value="1"/>
</dbReference>
<dbReference type="PANTHER" id="PTHR47782:SF1">
    <property type="entry name" value="PYRIMIDINE PATHWAY REGULATORY PROTEIN 1"/>
    <property type="match status" value="1"/>
</dbReference>
<feature type="region of interest" description="Disordered" evidence="8">
    <location>
        <begin position="877"/>
        <end position="931"/>
    </location>
</feature>
<dbReference type="SMART" id="SM00906">
    <property type="entry name" value="Fungal_trans"/>
    <property type="match status" value="1"/>
</dbReference>
<feature type="domain" description="Zn(2)-C6 fungal-type" evidence="9">
    <location>
        <begin position="66"/>
        <end position="95"/>
    </location>
</feature>
<keyword evidence="11" id="KW-1185">Reference proteome</keyword>
<dbReference type="OrthoDB" id="5373550at2759"/>
<dbReference type="Pfam" id="PF04082">
    <property type="entry name" value="Fungal_trans"/>
    <property type="match status" value="1"/>
</dbReference>
<evidence type="ECO:0000256" key="7">
    <source>
        <dbReference type="ARBA" id="ARBA00023242"/>
    </source>
</evidence>
<dbReference type="SUPFAM" id="SSF57701">
    <property type="entry name" value="Zn2/Cys6 DNA-binding domain"/>
    <property type="match status" value="1"/>
</dbReference>
<sequence>MNPLPASPPSRAPALAGTKRARRPSNGSGATQVGITGDGPGGASPSGTGSATAAADAASAFRNVSACNRCRLRKNRCDQKLPACSACEKARVRCVGYDPITKREIPRSYVYYLEARVGYLEGLLTANNIHYNPPEDFVLLPSAADDARPTAPLAAALKPAPTPVAPSGPPADPSAQEREKVNTILSSASRIAVEGASDSRFLGSTSGISFARVVFAAVKSSVSGTPSERAGMRPSKPLPGGAAGAAATAAGGTTSSMRDSFFGLQTKPTIKPAPFPSKETGAKLVELYFEHANPQIPILHRPEFMRMFEHVYAQPEADRTARELYMLNIVFAIGAGIIVGTSPEAAARERGGGRDERAPVPRAVGSPSGHKKRKVLVTDEQCQPEEYHASAIVHLEAFLNSANAGDRADGIGASLEELQAVLLLAGFALLRPVAPGLWYIIGVAVRLAVDLGLHSEDAVDVHTKTFGAEEARNGVPAPTNGTARLHLVRVRSSGRRQYILDFRRRLWWCVYSFDRLVSTCVGRPFSITDQVITTEFPCMWDDEYITPHGIQRPDAGRERPSYKLVAQHYFRLRLLQSEMLQVLQHRQASFARERGVNADNGWMHTRLPSPFLKDFDGSFAVWRADIDRRLREWIDQAPGQADAGVGFSPLFLELNYWQAVIMLYRQSLSVPPVLADELRATPGDVESPTVVGAEQEEDEDLIFLRVAEAGQKVLKLYRRLHRIYLVNYTFLATHHLFMAGISFLYAIWHSPVVRSQLTLDDVDFTVLAATSVLDDLIEKCPPAEACRDAFVRMSKATIKMCLSTTGFGSPSHPSRAPPLPTHTQPLDPVPQRPTFDYDLRDLFSAEESAQRPFARFAQPQFQAPPPAQMLNPRIKQERQTFRPSPNFSQPPPQGSVPGPATTAAGPQSPSPAPTAFQSYEGFDVYQGGGPSPFSDLDFLDQVYAPLDGRSDASGGLYSM</sequence>
<dbReference type="FunFam" id="4.10.240.10:FF:000006">
    <property type="entry name" value="Positive regulator of purine utilization"/>
    <property type="match status" value="1"/>
</dbReference>
<keyword evidence="4" id="KW-0805">Transcription regulation</keyword>
<dbReference type="InterPro" id="IPR001138">
    <property type="entry name" value="Zn2Cys6_DnaBD"/>
</dbReference>
<feature type="compositionally biased region" description="Pro residues" evidence="8">
    <location>
        <begin position="160"/>
        <end position="172"/>
    </location>
</feature>
<keyword evidence="6" id="KW-0804">Transcription</keyword>
<organism evidence="10 11">
    <name type="scientific">Trichodelitschia bisporula</name>
    <dbReference type="NCBI Taxonomy" id="703511"/>
    <lineage>
        <taxon>Eukaryota</taxon>
        <taxon>Fungi</taxon>
        <taxon>Dikarya</taxon>
        <taxon>Ascomycota</taxon>
        <taxon>Pezizomycotina</taxon>
        <taxon>Dothideomycetes</taxon>
        <taxon>Dothideomycetes incertae sedis</taxon>
        <taxon>Phaeotrichales</taxon>
        <taxon>Phaeotrichaceae</taxon>
        <taxon>Trichodelitschia</taxon>
    </lineage>
</organism>
<dbReference type="GO" id="GO:0006351">
    <property type="term" value="P:DNA-templated transcription"/>
    <property type="evidence" value="ECO:0007669"/>
    <property type="project" value="InterPro"/>
</dbReference>
<evidence type="ECO:0000256" key="8">
    <source>
        <dbReference type="SAM" id="MobiDB-lite"/>
    </source>
</evidence>
<reference evidence="10" key="1">
    <citation type="journal article" date="2020" name="Stud. Mycol.">
        <title>101 Dothideomycetes genomes: a test case for predicting lifestyles and emergence of pathogens.</title>
        <authorList>
            <person name="Haridas S."/>
            <person name="Albert R."/>
            <person name="Binder M."/>
            <person name="Bloem J."/>
            <person name="Labutti K."/>
            <person name="Salamov A."/>
            <person name="Andreopoulos B."/>
            <person name="Baker S."/>
            <person name="Barry K."/>
            <person name="Bills G."/>
            <person name="Bluhm B."/>
            <person name="Cannon C."/>
            <person name="Castanera R."/>
            <person name="Culley D."/>
            <person name="Daum C."/>
            <person name="Ezra D."/>
            <person name="Gonzalez J."/>
            <person name="Henrissat B."/>
            <person name="Kuo A."/>
            <person name="Liang C."/>
            <person name="Lipzen A."/>
            <person name="Lutzoni F."/>
            <person name="Magnuson J."/>
            <person name="Mondo S."/>
            <person name="Nolan M."/>
            <person name="Ohm R."/>
            <person name="Pangilinan J."/>
            <person name="Park H.-J."/>
            <person name="Ramirez L."/>
            <person name="Alfaro M."/>
            <person name="Sun H."/>
            <person name="Tritt A."/>
            <person name="Yoshinaga Y."/>
            <person name="Zwiers L.-H."/>
            <person name="Turgeon B."/>
            <person name="Goodwin S."/>
            <person name="Spatafora J."/>
            <person name="Crous P."/>
            <person name="Grigoriev I."/>
        </authorList>
    </citation>
    <scope>NUCLEOTIDE SEQUENCE</scope>
    <source>
        <strain evidence="10">CBS 262.69</strain>
    </source>
</reference>
<feature type="region of interest" description="Disordered" evidence="8">
    <location>
        <begin position="224"/>
        <end position="252"/>
    </location>
</feature>
<feature type="region of interest" description="Disordered" evidence="8">
    <location>
        <begin position="347"/>
        <end position="371"/>
    </location>
</feature>